<protein>
    <recommendedName>
        <fullName evidence="2 10">FAD:protein FMN transferase</fullName>
        <ecNumber evidence="1 10">2.7.1.180</ecNumber>
    </recommendedName>
    <alternativeName>
        <fullName evidence="8 10">Flavin transferase</fullName>
    </alternativeName>
</protein>
<dbReference type="Gene3D" id="3.10.520.10">
    <property type="entry name" value="ApbE-like domains"/>
    <property type="match status" value="1"/>
</dbReference>
<feature type="binding site" evidence="11">
    <location>
        <position position="269"/>
    </location>
    <ligand>
        <name>Mg(2+)</name>
        <dbReference type="ChEBI" id="CHEBI:18420"/>
    </ligand>
</feature>
<evidence type="ECO:0000256" key="5">
    <source>
        <dbReference type="ARBA" id="ARBA00022723"/>
    </source>
</evidence>
<accession>C7MMV1</accession>
<evidence type="ECO:0000256" key="4">
    <source>
        <dbReference type="ARBA" id="ARBA00022679"/>
    </source>
</evidence>
<feature type="binding site" evidence="11">
    <location>
        <position position="265"/>
    </location>
    <ligand>
        <name>Mg(2+)</name>
        <dbReference type="ChEBI" id="CHEBI:18420"/>
    </ligand>
</feature>
<dbReference type="Pfam" id="PF02424">
    <property type="entry name" value="ApbE"/>
    <property type="match status" value="1"/>
</dbReference>
<evidence type="ECO:0000256" key="1">
    <source>
        <dbReference type="ARBA" id="ARBA00011955"/>
    </source>
</evidence>
<dbReference type="HOGENOM" id="CLU_044403_1_0_11"/>
<keyword evidence="5 10" id="KW-0479">Metal-binding</keyword>
<keyword evidence="4 10" id="KW-0808">Transferase</keyword>
<dbReference type="AlphaFoldDB" id="C7MMV1"/>
<organism evidence="12 13">
    <name type="scientific">Cryptobacterium curtum (strain ATCC 700683 / DSM 15641 / CCUG 43107 / 12-3)</name>
    <dbReference type="NCBI Taxonomy" id="469378"/>
    <lineage>
        <taxon>Bacteria</taxon>
        <taxon>Bacillati</taxon>
        <taxon>Actinomycetota</taxon>
        <taxon>Coriobacteriia</taxon>
        <taxon>Eggerthellales</taxon>
        <taxon>Eggerthellaceae</taxon>
        <taxon>Cryptobacterium</taxon>
    </lineage>
</organism>
<evidence type="ECO:0000256" key="6">
    <source>
        <dbReference type="ARBA" id="ARBA00022827"/>
    </source>
</evidence>
<dbReference type="EMBL" id="CP001682">
    <property type="protein sequence ID" value="ACU94241.1"/>
    <property type="molecule type" value="Genomic_DNA"/>
</dbReference>
<evidence type="ECO:0000256" key="7">
    <source>
        <dbReference type="ARBA" id="ARBA00022842"/>
    </source>
</evidence>
<feature type="binding site" evidence="11">
    <location>
        <position position="152"/>
    </location>
    <ligand>
        <name>Mg(2+)</name>
        <dbReference type="ChEBI" id="CHEBI:18420"/>
    </ligand>
</feature>
<dbReference type="KEGG" id="ccu:Ccur_05200"/>
<keyword evidence="3 10" id="KW-0285">Flavoprotein</keyword>
<sequence length="332" mass="35820">MDTASLEPSVTYSESLFFAFDVPCSLTVAAFSGVEEALDSCVAECQRFEEIFSHTRSTSELSRLNGALGMPVSVDPQLADLLRLALDYCAATEGLFDITAGELAHLWNFHRAQMPTSDDIRRAHSHTDFRQVHVNGQVVCIDDAAARVVLGGIAKGYIADKLRDALRAAGIRSAAIDLGGDIAVLGARPDGKPWEVPVADPRIVAGNAAFVLVCDAAVITSDVYERFFEEAGKRFHHIVDPRTGYPAQSDLVAVSVIARDALDGDGYSTALLIMGLRRAYEFVEAHDGIEALFFREKGAPIATSGLRHMKAAQISAPLGDESHPVWEPVFCS</sequence>
<keyword evidence="7 10" id="KW-0460">Magnesium</keyword>
<dbReference type="eggNOG" id="COG1477">
    <property type="taxonomic scope" value="Bacteria"/>
</dbReference>
<evidence type="ECO:0000256" key="3">
    <source>
        <dbReference type="ARBA" id="ARBA00022630"/>
    </source>
</evidence>
<dbReference type="GO" id="GO:0016740">
    <property type="term" value="F:transferase activity"/>
    <property type="evidence" value="ECO:0007669"/>
    <property type="project" value="UniProtKB-UniRule"/>
</dbReference>
<dbReference type="PANTHER" id="PTHR30040:SF2">
    <property type="entry name" value="FAD:PROTEIN FMN TRANSFERASE"/>
    <property type="match status" value="1"/>
</dbReference>
<keyword evidence="6 10" id="KW-0274">FAD</keyword>
<evidence type="ECO:0000256" key="11">
    <source>
        <dbReference type="PIRSR" id="PIRSR006268-2"/>
    </source>
</evidence>
<dbReference type="InterPro" id="IPR003374">
    <property type="entry name" value="ApbE-like_sf"/>
</dbReference>
<comment type="cofactor">
    <cofactor evidence="11">
        <name>Mg(2+)</name>
        <dbReference type="ChEBI" id="CHEBI:18420"/>
    </cofactor>
    <cofactor evidence="11">
        <name>Mn(2+)</name>
        <dbReference type="ChEBI" id="CHEBI:29035"/>
    </cofactor>
    <text evidence="11">Magnesium. Can also use manganese.</text>
</comment>
<name>C7MMV1_CRYCD</name>
<dbReference type="SUPFAM" id="SSF143631">
    <property type="entry name" value="ApbE-like"/>
    <property type="match status" value="1"/>
</dbReference>
<dbReference type="InterPro" id="IPR024932">
    <property type="entry name" value="ApbE"/>
</dbReference>
<dbReference type="PANTHER" id="PTHR30040">
    <property type="entry name" value="THIAMINE BIOSYNTHESIS LIPOPROTEIN APBE"/>
    <property type="match status" value="1"/>
</dbReference>
<reference evidence="12 13" key="1">
    <citation type="journal article" date="2009" name="Stand. Genomic Sci.">
        <title>Complete genome sequence of Cryptobacterium curtum type strain (12-3).</title>
        <authorList>
            <person name="Mavrommatis K."/>
            <person name="Pukall R."/>
            <person name="Rohde C."/>
            <person name="Chen F."/>
            <person name="Sims D."/>
            <person name="Brettin T."/>
            <person name="Kuske C."/>
            <person name="Detter J.C."/>
            <person name="Han C."/>
            <person name="Lapidus A."/>
            <person name="Copeland A."/>
            <person name="Glavina Del Rio T."/>
            <person name="Nolan M."/>
            <person name="Lucas S."/>
            <person name="Tice H."/>
            <person name="Cheng J.F."/>
            <person name="Bruce D."/>
            <person name="Goodwin L."/>
            <person name="Pitluck S."/>
            <person name="Ovchinnikova G."/>
            <person name="Pati A."/>
            <person name="Ivanova N."/>
            <person name="Chen A."/>
            <person name="Palaniappan K."/>
            <person name="Chain P."/>
            <person name="D'haeseleer P."/>
            <person name="Goker M."/>
            <person name="Bristow J."/>
            <person name="Eisen J.A."/>
            <person name="Markowitz V."/>
            <person name="Hugenholtz P."/>
            <person name="Rohde M."/>
            <person name="Klenk H.P."/>
            <person name="Kyrpides N.C."/>
        </authorList>
    </citation>
    <scope>NUCLEOTIDE SEQUENCE [LARGE SCALE GENOMIC DNA]</scope>
    <source>
        <strain evidence="13">ATCC 700683 / DSM 15641 / 12-3</strain>
    </source>
</reference>
<evidence type="ECO:0000256" key="8">
    <source>
        <dbReference type="ARBA" id="ARBA00031306"/>
    </source>
</evidence>
<dbReference type="GO" id="GO:0046872">
    <property type="term" value="F:metal ion binding"/>
    <property type="evidence" value="ECO:0007669"/>
    <property type="project" value="UniProtKB-UniRule"/>
</dbReference>
<evidence type="ECO:0000256" key="2">
    <source>
        <dbReference type="ARBA" id="ARBA00016337"/>
    </source>
</evidence>
<dbReference type="EC" id="2.7.1.180" evidence="1 10"/>
<dbReference type="Proteomes" id="UP000000954">
    <property type="component" value="Chromosome"/>
</dbReference>
<evidence type="ECO:0000313" key="12">
    <source>
        <dbReference type="EMBL" id="ACU94241.1"/>
    </source>
</evidence>
<evidence type="ECO:0000256" key="9">
    <source>
        <dbReference type="ARBA" id="ARBA00048540"/>
    </source>
</evidence>
<dbReference type="PIRSF" id="PIRSF006268">
    <property type="entry name" value="ApbE"/>
    <property type="match status" value="1"/>
</dbReference>
<comment type="catalytic activity">
    <reaction evidence="9 10">
        <text>L-threonyl-[protein] + FAD = FMN-L-threonyl-[protein] + AMP + H(+)</text>
        <dbReference type="Rhea" id="RHEA:36847"/>
        <dbReference type="Rhea" id="RHEA-COMP:11060"/>
        <dbReference type="Rhea" id="RHEA-COMP:11061"/>
        <dbReference type="ChEBI" id="CHEBI:15378"/>
        <dbReference type="ChEBI" id="CHEBI:30013"/>
        <dbReference type="ChEBI" id="CHEBI:57692"/>
        <dbReference type="ChEBI" id="CHEBI:74257"/>
        <dbReference type="ChEBI" id="CHEBI:456215"/>
        <dbReference type="EC" id="2.7.1.180"/>
    </reaction>
</comment>
<evidence type="ECO:0000313" key="13">
    <source>
        <dbReference type="Proteomes" id="UP000000954"/>
    </source>
</evidence>
<comment type="similarity">
    <text evidence="10">Belongs to the ApbE family.</text>
</comment>
<keyword evidence="13" id="KW-1185">Reference proteome</keyword>
<proteinExistence type="inferred from homology"/>
<gene>
    <name evidence="12" type="ordered locus">Ccur_05200</name>
</gene>
<keyword evidence="12" id="KW-0449">Lipoprotein</keyword>
<evidence type="ECO:0000256" key="10">
    <source>
        <dbReference type="PIRNR" id="PIRNR006268"/>
    </source>
</evidence>
<dbReference type="RefSeq" id="WP_012802929.1">
    <property type="nucleotide sequence ID" value="NC_013170.1"/>
</dbReference>